<reference evidence="1 2" key="1">
    <citation type="journal article" date="2014" name="PLoS ONE">
        <title>De novo Genome Assembly of the Fungal Plant Pathogen Pyrenophora semeniperda.</title>
        <authorList>
            <person name="Soliai M.M."/>
            <person name="Meyer S.E."/>
            <person name="Udall J.A."/>
            <person name="Elzinga D.E."/>
            <person name="Hermansen R.A."/>
            <person name="Bodily P.M."/>
            <person name="Hart A.A."/>
            <person name="Coleman C.E."/>
        </authorList>
    </citation>
    <scope>NUCLEOTIDE SEQUENCE [LARGE SCALE GENOMIC DNA]</scope>
    <source>
        <strain evidence="1 2">CCB06</strain>
        <tissue evidence="1">Mycelium</tissue>
    </source>
</reference>
<accession>A0A3M7M4H4</accession>
<keyword evidence="2" id="KW-1185">Reference proteome</keyword>
<gene>
    <name evidence="1" type="ORF">GMOD_00006221</name>
</gene>
<evidence type="ECO:0000313" key="1">
    <source>
        <dbReference type="EMBL" id="RMZ69417.1"/>
    </source>
</evidence>
<dbReference type="AlphaFoldDB" id="A0A3M7M4H4"/>
<protein>
    <submittedName>
        <fullName evidence="1">Uncharacterized protein</fullName>
    </submittedName>
</protein>
<evidence type="ECO:0000313" key="2">
    <source>
        <dbReference type="Proteomes" id="UP000265663"/>
    </source>
</evidence>
<dbReference type="EMBL" id="KE747818">
    <property type="protein sequence ID" value="RMZ69417.1"/>
    <property type="molecule type" value="Genomic_DNA"/>
</dbReference>
<name>A0A3M7M4H4_9PLEO</name>
<organism evidence="1 2">
    <name type="scientific">Pyrenophora seminiperda CCB06</name>
    <dbReference type="NCBI Taxonomy" id="1302712"/>
    <lineage>
        <taxon>Eukaryota</taxon>
        <taxon>Fungi</taxon>
        <taxon>Dikarya</taxon>
        <taxon>Ascomycota</taxon>
        <taxon>Pezizomycotina</taxon>
        <taxon>Dothideomycetes</taxon>
        <taxon>Pleosporomycetidae</taxon>
        <taxon>Pleosporales</taxon>
        <taxon>Pleosporineae</taxon>
        <taxon>Pleosporaceae</taxon>
        <taxon>Pyrenophora</taxon>
    </lineage>
</organism>
<proteinExistence type="predicted"/>
<dbReference type="Proteomes" id="UP000265663">
    <property type="component" value="Unassembled WGS sequence"/>
</dbReference>
<sequence>MCYGFALLVCKEDLCDLVKPLHPFEAAHVSVPWVDASRPLYRPPL</sequence>